<accession>A0AAW3B900</accession>
<feature type="transmembrane region" description="Helical" evidence="1">
    <location>
        <begin position="50"/>
        <end position="72"/>
    </location>
</feature>
<keyword evidence="1" id="KW-1133">Transmembrane helix</keyword>
<dbReference type="Proteomes" id="UP001501274">
    <property type="component" value="Unassembled WGS sequence"/>
</dbReference>
<organism evidence="2 3">
    <name type="scientific">Leishmania naiffi</name>
    <dbReference type="NCBI Taxonomy" id="5678"/>
    <lineage>
        <taxon>Eukaryota</taxon>
        <taxon>Discoba</taxon>
        <taxon>Euglenozoa</taxon>
        <taxon>Kinetoplastea</taxon>
        <taxon>Metakinetoplastina</taxon>
        <taxon>Trypanosomatida</taxon>
        <taxon>Trypanosomatidae</taxon>
        <taxon>Leishmaniinae</taxon>
        <taxon>Leishmania</taxon>
        <taxon>Leishmania naiffi species complex</taxon>
    </lineage>
</organism>
<keyword evidence="1" id="KW-0472">Membrane</keyword>
<dbReference type="EMBL" id="JBAMZN010000035">
    <property type="protein sequence ID" value="KAL0518753.1"/>
    <property type="molecule type" value="Genomic_DNA"/>
</dbReference>
<reference evidence="2 3" key="1">
    <citation type="submission" date="2024-02" db="EMBL/GenBank/DDBJ databases">
        <title>FIRST GENOME SEQUENCES OF Leishmania (Viannia) shawi, Leishmania (Viannia) lindenbergi AND Leishmania (Viannia) utingensis.</title>
        <authorList>
            <person name="Resadore F."/>
            <person name="Custodio M.G.F."/>
            <person name="Boite M.C."/>
            <person name="Cupolillo E."/>
            <person name="Ferreira G.E.M."/>
        </authorList>
    </citation>
    <scope>NUCLEOTIDE SEQUENCE [LARGE SCALE GENOMIC DNA]</scope>
    <source>
        <strain evidence="2 3">MDAS/BR/1979/M5533</strain>
    </source>
</reference>
<feature type="transmembrane region" description="Helical" evidence="1">
    <location>
        <begin position="26"/>
        <end position="44"/>
    </location>
</feature>
<dbReference type="AlphaFoldDB" id="A0AAW3B900"/>
<protein>
    <submittedName>
        <fullName evidence="2">Uncharacterized protein</fullName>
    </submittedName>
</protein>
<evidence type="ECO:0000256" key="1">
    <source>
        <dbReference type="SAM" id="Phobius"/>
    </source>
</evidence>
<gene>
    <name evidence="2" type="ORF">Q4I28_007027</name>
</gene>
<evidence type="ECO:0000313" key="2">
    <source>
        <dbReference type="EMBL" id="KAL0518753.1"/>
    </source>
</evidence>
<evidence type="ECO:0000313" key="3">
    <source>
        <dbReference type="Proteomes" id="UP001501274"/>
    </source>
</evidence>
<proteinExistence type="predicted"/>
<keyword evidence="1" id="KW-0812">Transmembrane</keyword>
<comment type="caution">
    <text evidence="2">The sequence shown here is derived from an EMBL/GenBank/DDBJ whole genome shotgun (WGS) entry which is preliminary data.</text>
</comment>
<sequence length="206" mass="22455">MLSVHQQVQHLWCAAKSAPLRVFEDTVAWFVVFFLLGAPVLPMSRAGITLVSALVVALTWPLTISAWAALLATSLQRDRQKQPIMSTAVDLFTAPFSAPSHDARFEPAVNERCGVDTRMEDVLAVKKADHELSVPGYASVEAAQLTRCFVLAAVLLGGGLFGQLDWQIAYQVWPYPSLSAYVVARLAFEAYDRARGGGGALHKKKT</sequence>
<keyword evidence="3" id="KW-1185">Reference proteome</keyword>
<name>A0AAW3B900_9TRYP</name>